<comment type="similarity">
    <text evidence="1">Belongs to the ABC transporter superfamily.</text>
</comment>
<dbReference type="PANTHER" id="PTHR43335">
    <property type="entry name" value="ABC TRANSPORTER, ATP-BINDING PROTEIN"/>
    <property type="match status" value="1"/>
</dbReference>
<keyword evidence="3" id="KW-0547">Nucleotide-binding</keyword>
<evidence type="ECO:0000256" key="4">
    <source>
        <dbReference type="ARBA" id="ARBA00022840"/>
    </source>
</evidence>
<protein>
    <recommendedName>
        <fullName evidence="5">ABC transporter domain-containing protein</fullName>
    </recommendedName>
</protein>
<name>A0ABP6FHM1_9ACTN</name>
<evidence type="ECO:0000259" key="5">
    <source>
        <dbReference type="PROSITE" id="PS50893"/>
    </source>
</evidence>
<dbReference type="PROSITE" id="PS50893">
    <property type="entry name" value="ABC_TRANSPORTER_2"/>
    <property type="match status" value="1"/>
</dbReference>
<dbReference type="SMART" id="SM00382">
    <property type="entry name" value="AAA"/>
    <property type="match status" value="1"/>
</dbReference>
<keyword evidence="7" id="KW-1185">Reference proteome</keyword>
<evidence type="ECO:0000313" key="7">
    <source>
        <dbReference type="Proteomes" id="UP001501666"/>
    </source>
</evidence>
<dbReference type="InterPro" id="IPR003593">
    <property type="entry name" value="AAA+_ATPase"/>
</dbReference>
<sequence>MERMIEVTGLTKRFGPATAVDDLSFQVPPGRITGFLGPNGAGKTTTMRLILGLDRPTAGHALVGGVPYRSMRRPLTHVGALLDATAVQGGRRAEQHLRWLARSNGISPRSIGSLLELVGLGDVGRKRIGGFSLGMKQRLGMAAALLGDPEVLLLDEPTNGLDPEGIRWTRGLLKSLAAEGRTVLVSSHLMSEMALTADHLIILARGRLLADAGVADLVRPGVSLEDVFMRVIAGGER</sequence>
<accession>A0ABP6FHM1</accession>
<dbReference type="InterPro" id="IPR003439">
    <property type="entry name" value="ABC_transporter-like_ATP-bd"/>
</dbReference>
<dbReference type="EMBL" id="BAAATE010000030">
    <property type="protein sequence ID" value="GAA2688765.1"/>
    <property type="molecule type" value="Genomic_DNA"/>
</dbReference>
<dbReference type="PANTHER" id="PTHR43335:SF4">
    <property type="entry name" value="ABC TRANSPORTER, ATP-BINDING PROTEIN"/>
    <property type="match status" value="1"/>
</dbReference>
<evidence type="ECO:0000256" key="1">
    <source>
        <dbReference type="ARBA" id="ARBA00005417"/>
    </source>
</evidence>
<gene>
    <name evidence="6" type="ORF">GCM10010412_077540</name>
</gene>
<evidence type="ECO:0000313" key="6">
    <source>
        <dbReference type="EMBL" id="GAA2688765.1"/>
    </source>
</evidence>
<dbReference type="InterPro" id="IPR027417">
    <property type="entry name" value="P-loop_NTPase"/>
</dbReference>
<dbReference type="SUPFAM" id="SSF52540">
    <property type="entry name" value="P-loop containing nucleoside triphosphate hydrolases"/>
    <property type="match status" value="1"/>
</dbReference>
<dbReference type="InterPro" id="IPR017871">
    <property type="entry name" value="ABC_transporter-like_CS"/>
</dbReference>
<dbReference type="Proteomes" id="UP001501666">
    <property type="component" value="Unassembled WGS sequence"/>
</dbReference>
<evidence type="ECO:0000256" key="2">
    <source>
        <dbReference type="ARBA" id="ARBA00022448"/>
    </source>
</evidence>
<feature type="domain" description="ABC transporter" evidence="5">
    <location>
        <begin position="5"/>
        <end position="230"/>
    </location>
</feature>
<keyword evidence="2" id="KW-0813">Transport</keyword>
<organism evidence="6 7">
    <name type="scientific">Nonomuraea recticatena</name>
    <dbReference type="NCBI Taxonomy" id="46178"/>
    <lineage>
        <taxon>Bacteria</taxon>
        <taxon>Bacillati</taxon>
        <taxon>Actinomycetota</taxon>
        <taxon>Actinomycetes</taxon>
        <taxon>Streptosporangiales</taxon>
        <taxon>Streptosporangiaceae</taxon>
        <taxon>Nonomuraea</taxon>
    </lineage>
</organism>
<reference evidence="7" key="1">
    <citation type="journal article" date="2019" name="Int. J. Syst. Evol. Microbiol.">
        <title>The Global Catalogue of Microorganisms (GCM) 10K type strain sequencing project: providing services to taxonomists for standard genome sequencing and annotation.</title>
        <authorList>
            <consortium name="The Broad Institute Genomics Platform"/>
            <consortium name="The Broad Institute Genome Sequencing Center for Infectious Disease"/>
            <person name="Wu L."/>
            <person name="Ma J."/>
        </authorList>
    </citation>
    <scope>NUCLEOTIDE SEQUENCE [LARGE SCALE GENOMIC DNA]</scope>
    <source>
        <strain evidence="7">JCM 6835</strain>
    </source>
</reference>
<proteinExistence type="inferred from homology"/>
<dbReference type="PROSITE" id="PS00211">
    <property type="entry name" value="ABC_TRANSPORTER_1"/>
    <property type="match status" value="1"/>
</dbReference>
<keyword evidence="4" id="KW-0067">ATP-binding</keyword>
<dbReference type="Pfam" id="PF00005">
    <property type="entry name" value="ABC_tran"/>
    <property type="match status" value="1"/>
</dbReference>
<evidence type="ECO:0000256" key="3">
    <source>
        <dbReference type="ARBA" id="ARBA00022741"/>
    </source>
</evidence>
<comment type="caution">
    <text evidence="6">The sequence shown here is derived from an EMBL/GenBank/DDBJ whole genome shotgun (WGS) entry which is preliminary data.</text>
</comment>
<dbReference type="Gene3D" id="3.40.50.300">
    <property type="entry name" value="P-loop containing nucleotide triphosphate hydrolases"/>
    <property type="match status" value="1"/>
</dbReference>